<accession>A0A132NBV5</accession>
<protein>
    <submittedName>
        <fullName evidence="1">Uncharacterized protein</fullName>
    </submittedName>
</protein>
<evidence type="ECO:0000313" key="1">
    <source>
        <dbReference type="EMBL" id="OAR05165.1"/>
    </source>
</evidence>
<proteinExistence type="predicted"/>
<dbReference type="Proteomes" id="UP000243024">
    <property type="component" value="Unassembled WGS sequence"/>
</dbReference>
<name>A0A132NBV5_HYDSH</name>
<dbReference type="AlphaFoldDB" id="A0A132NBV5"/>
<sequence length="71" mass="8199">MFSTVSTVLNRFIELLWRRQCTNRMIRSTGLLENMAMMSIVALRKMFLIATIMLPALMELTSSFASRLIAR</sequence>
<comment type="caution">
    <text evidence="1">The sequence shown here is derived from an EMBL/GenBank/DDBJ whole genome shotgun (WGS) entry which is preliminary data.</text>
</comment>
<organism evidence="1 2">
    <name type="scientific">Hydrogenibacillus schlegelii</name>
    <name type="common">Bacillus schlegelii</name>
    <dbReference type="NCBI Taxonomy" id="1484"/>
    <lineage>
        <taxon>Bacteria</taxon>
        <taxon>Bacillati</taxon>
        <taxon>Bacillota</taxon>
        <taxon>Bacilli</taxon>
        <taxon>Bacillales</taxon>
        <taxon>Bacillales Family X. Incertae Sedis</taxon>
        <taxon>Hydrogenibacillus</taxon>
    </lineage>
</organism>
<dbReference type="EMBL" id="JXBB01000004">
    <property type="protein sequence ID" value="OAR05165.1"/>
    <property type="molecule type" value="Genomic_DNA"/>
</dbReference>
<gene>
    <name evidence="1" type="ORF">SA87_08430</name>
</gene>
<evidence type="ECO:0000313" key="2">
    <source>
        <dbReference type="Proteomes" id="UP000243024"/>
    </source>
</evidence>
<reference evidence="1 2" key="1">
    <citation type="submission" date="2015-09" db="EMBL/GenBank/DDBJ databases">
        <title>Draft genome sequence of Hydrogenibacillus schlegelii DSM 2000.</title>
        <authorList>
            <person name="Hemp J."/>
        </authorList>
    </citation>
    <scope>NUCLEOTIDE SEQUENCE [LARGE SCALE GENOMIC DNA]</scope>
    <source>
        <strain evidence="1 2">MA 48</strain>
    </source>
</reference>
<keyword evidence="2" id="KW-1185">Reference proteome</keyword>